<gene>
    <name evidence="2" type="ORF">L0665_08635</name>
</gene>
<dbReference type="SUPFAM" id="SSF55418">
    <property type="entry name" value="eIF4e-like"/>
    <property type="match status" value="1"/>
</dbReference>
<protein>
    <submittedName>
        <fullName evidence="2">DUF1917 domain-containing protein</fullName>
    </submittedName>
</protein>
<dbReference type="PANTHER" id="PTHR31977:SF1">
    <property type="entry name" value="UPF0696 PROTEIN C11ORF68"/>
    <property type="match status" value="1"/>
</dbReference>
<dbReference type="InterPro" id="IPR023398">
    <property type="entry name" value="TIF_eIF4e-like"/>
</dbReference>
<dbReference type="Pfam" id="PF08939">
    <property type="entry name" value="Bles03"/>
    <property type="match status" value="1"/>
</dbReference>
<proteinExistence type="inferred from homology"/>
<dbReference type="PANTHER" id="PTHR31977">
    <property type="entry name" value="UPF0696 PROTEIN C11ORF68"/>
    <property type="match status" value="1"/>
</dbReference>
<reference evidence="2" key="1">
    <citation type="submission" date="2022-01" db="EMBL/GenBank/DDBJ databases">
        <title>Draft genome of Methanogenium marinum DSM 15558.</title>
        <authorList>
            <person name="Chen S.-C."/>
            <person name="You Y.-T."/>
        </authorList>
    </citation>
    <scope>NUCLEOTIDE SEQUENCE</scope>
    <source>
        <strain evidence="2">DSM 15558</strain>
    </source>
</reference>
<comment type="caution">
    <text evidence="2">The sequence shown here is derived from an EMBL/GenBank/DDBJ whole genome shotgun (WGS) entry which is preliminary data.</text>
</comment>
<dbReference type="AlphaFoldDB" id="A0A9Q4KTT5"/>
<comment type="similarity">
    <text evidence="1">Belongs to the UPF0696 family.</text>
</comment>
<evidence type="ECO:0000313" key="3">
    <source>
        <dbReference type="Proteomes" id="UP001143747"/>
    </source>
</evidence>
<dbReference type="InterPro" id="IPR015034">
    <property type="entry name" value="Bles03"/>
</dbReference>
<organism evidence="2 3">
    <name type="scientific">Methanogenium marinum</name>
    <dbReference type="NCBI Taxonomy" id="348610"/>
    <lineage>
        <taxon>Archaea</taxon>
        <taxon>Methanobacteriati</taxon>
        <taxon>Methanobacteriota</taxon>
        <taxon>Stenosarchaea group</taxon>
        <taxon>Methanomicrobia</taxon>
        <taxon>Methanomicrobiales</taxon>
        <taxon>Methanomicrobiaceae</taxon>
        <taxon>Methanogenium</taxon>
    </lineage>
</organism>
<evidence type="ECO:0000256" key="1">
    <source>
        <dbReference type="ARBA" id="ARBA00010568"/>
    </source>
</evidence>
<name>A0A9Q4KTT5_9EURY</name>
<dbReference type="Proteomes" id="UP001143747">
    <property type="component" value="Unassembled WGS sequence"/>
</dbReference>
<sequence>MDTEGEALADVAYGLFEVFLNKELRKQGNTLFGLVENNIEFSAAFADIFASFSTDYPFLADALTDEYGSVDAIYHLITEGEGIIPTKTTKIFWILIDAPGYDTGCADSEKAGKWLIFLEPNQTDIIWKKIRDATAAGELGISAKVSTTKENTESRDERMVIYVHTPDWEDEEDVMHIREVLRNLGVTDRIGYKRNIETFQGEYSEKGKKVTYYTA</sequence>
<dbReference type="Gene3D" id="3.30.760.10">
    <property type="entry name" value="RNA Cap, Translation Initiation Factor Eif4e"/>
    <property type="match status" value="1"/>
</dbReference>
<accession>A0A9Q4KTT5</accession>
<keyword evidence="3" id="KW-1185">Reference proteome</keyword>
<dbReference type="RefSeq" id="WP_274925290.1">
    <property type="nucleotide sequence ID" value="NZ_JAKELO010000002.1"/>
</dbReference>
<evidence type="ECO:0000313" key="2">
    <source>
        <dbReference type="EMBL" id="MDE4908671.1"/>
    </source>
</evidence>
<dbReference type="EMBL" id="JAKELO010000002">
    <property type="protein sequence ID" value="MDE4908671.1"/>
    <property type="molecule type" value="Genomic_DNA"/>
</dbReference>